<keyword evidence="1" id="KW-0812">Transmembrane</keyword>
<evidence type="ECO:0000313" key="5">
    <source>
        <dbReference type="Proteomes" id="UP001268542"/>
    </source>
</evidence>
<evidence type="ECO:0000259" key="2">
    <source>
        <dbReference type="Pfam" id="PF02470"/>
    </source>
</evidence>
<dbReference type="NCBIfam" id="TIGR00996">
    <property type="entry name" value="Mtu_fam_mce"/>
    <property type="match status" value="1"/>
</dbReference>
<keyword evidence="1" id="KW-0472">Membrane</keyword>
<dbReference type="InterPro" id="IPR005693">
    <property type="entry name" value="Mce"/>
</dbReference>
<dbReference type="Proteomes" id="UP001268542">
    <property type="component" value="Unassembled WGS sequence"/>
</dbReference>
<proteinExistence type="predicted"/>
<sequence length="358" mass="38342">MKIWETLRGSSRDPSTATLAVRGVVGLVLIGLLVTVLALVGRGAFSEKFDATVQLDNAGGALASGSDVRYQGVVVGSVQSVARSEETDEESGRRLVDVAVALDPEISADLPDNVQARVLPATVFGTSFVELTSPGATGEFLRAGAVIEQDRSEETLELQEVLDSIDEIVTALGPAELATTLRNLSQALDGNGEQLGETIVRLDQYLTRLNPEMPAVRENLELLSVNLEAFERYAPELFEATDDVLVAARTLIAQERNFVALVTNGSSFLDETDLLLTENEEALVDVLLRTAVTVDVLYDERDQVVAGVLAAADFGRGFTEAMSYGRYLRIDANLVLTGPRAYGAADCPSYGDLRGRGC</sequence>
<dbReference type="Pfam" id="PF02470">
    <property type="entry name" value="MlaD"/>
    <property type="match status" value="1"/>
</dbReference>
<name>A0ABU3PUF1_9ACTN</name>
<dbReference type="Pfam" id="PF11887">
    <property type="entry name" value="Mce4_CUP1"/>
    <property type="match status" value="1"/>
</dbReference>
<comment type="caution">
    <text evidence="4">The sequence shown here is derived from an EMBL/GenBank/DDBJ whole genome shotgun (WGS) entry which is preliminary data.</text>
</comment>
<evidence type="ECO:0000259" key="3">
    <source>
        <dbReference type="Pfam" id="PF11887"/>
    </source>
</evidence>
<reference evidence="4 5" key="1">
    <citation type="submission" date="2023-08" db="EMBL/GenBank/DDBJ databases">
        <title>Nocardioides seae sp. nov., a bacterium isolated from a soil.</title>
        <authorList>
            <person name="Wang X."/>
        </authorList>
    </citation>
    <scope>NUCLEOTIDE SEQUENCE [LARGE SCALE GENOMIC DNA]</scope>
    <source>
        <strain evidence="4 5">YZH12</strain>
    </source>
</reference>
<feature type="domain" description="Mce/MlaD" evidence="2">
    <location>
        <begin position="51"/>
        <end position="133"/>
    </location>
</feature>
<dbReference type="InterPro" id="IPR003399">
    <property type="entry name" value="Mce/MlaD"/>
</dbReference>
<gene>
    <name evidence="4" type="ORF">RDV89_05350</name>
</gene>
<accession>A0ABU3PUF1</accession>
<dbReference type="PANTHER" id="PTHR33371:SF19">
    <property type="entry name" value="MCE-FAMILY PROTEIN MCE4A"/>
    <property type="match status" value="1"/>
</dbReference>
<feature type="domain" description="Mammalian cell entry C-terminal" evidence="3">
    <location>
        <begin position="140"/>
        <end position="355"/>
    </location>
</feature>
<evidence type="ECO:0000313" key="4">
    <source>
        <dbReference type="EMBL" id="MDT9592482.1"/>
    </source>
</evidence>
<dbReference type="RefSeq" id="WP_315731910.1">
    <property type="nucleotide sequence ID" value="NZ_JAVYII010000002.1"/>
</dbReference>
<organism evidence="4 5">
    <name type="scientific">Nocardioides imazamoxiresistens</name>
    <dbReference type="NCBI Taxonomy" id="3231893"/>
    <lineage>
        <taxon>Bacteria</taxon>
        <taxon>Bacillati</taxon>
        <taxon>Actinomycetota</taxon>
        <taxon>Actinomycetes</taxon>
        <taxon>Propionibacteriales</taxon>
        <taxon>Nocardioidaceae</taxon>
        <taxon>Nocardioides</taxon>
    </lineage>
</organism>
<keyword evidence="5" id="KW-1185">Reference proteome</keyword>
<evidence type="ECO:0000256" key="1">
    <source>
        <dbReference type="SAM" id="Phobius"/>
    </source>
</evidence>
<protein>
    <submittedName>
        <fullName evidence="4">MCE family protein</fullName>
    </submittedName>
</protein>
<keyword evidence="1" id="KW-1133">Transmembrane helix</keyword>
<dbReference type="InterPro" id="IPR052336">
    <property type="entry name" value="MlaD_Phospholipid_Transporter"/>
</dbReference>
<dbReference type="InterPro" id="IPR024516">
    <property type="entry name" value="Mce_C"/>
</dbReference>
<feature type="transmembrane region" description="Helical" evidence="1">
    <location>
        <begin position="20"/>
        <end position="40"/>
    </location>
</feature>
<dbReference type="EMBL" id="JAVYII010000002">
    <property type="protein sequence ID" value="MDT9592482.1"/>
    <property type="molecule type" value="Genomic_DNA"/>
</dbReference>
<dbReference type="PANTHER" id="PTHR33371">
    <property type="entry name" value="INTERMEMBRANE PHOSPHOLIPID TRANSPORT SYSTEM BINDING PROTEIN MLAD-RELATED"/>
    <property type="match status" value="1"/>
</dbReference>